<feature type="compositionally biased region" description="Basic and acidic residues" evidence="1">
    <location>
        <begin position="22"/>
        <end position="38"/>
    </location>
</feature>
<dbReference type="Proteomes" id="UP000028990">
    <property type="component" value="Unassembled WGS sequence"/>
</dbReference>
<organism evidence="2 3">
    <name type="scientific">Fukomys damarensis</name>
    <name type="common">Damaraland mole rat</name>
    <name type="synonym">Cryptomys damarensis</name>
    <dbReference type="NCBI Taxonomy" id="885580"/>
    <lineage>
        <taxon>Eukaryota</taxon>
        <taxon>Metazoa</taxon>
        <taxon>Chordata</taxon>
        <taxon>Craniata</taxon>
        <taxon>Vertebrata</taxon>
        <taxon>Euteleostomi</taxon>
        <taxon>Mammalia</taxon>
        <taxon>Eutheria</taxon>
        <taxon>Euarchontoglires</taxon>
        <taxon>Glires</taxon>
        <taxon>Rodentia</taxon>
        <taxon>Hystricomorpha</taxon>
        <taxon>Bathyergidae</taxon>
        <taxon>Fukomys</taxon>
    </lineage>
</organism>
<protein>
    <submittedName>
        <fullName evidence="2">Uncharacterized protein</fullName>
    </submittedName>
</protein>
<evidence type="ECO:0000256" key="1">
    <source>
        <dbReference type="SAM" id="MobiDB-lite"/>
    </source>
</evidence>
<dbReference type="EMBL" id="KN125162">
    <property type="protein sequence ID" value="KFO19226.1"/>
    <property type="molecule type" value="Genomic_DNA"/>
</dbReference>
<gene>
    <name evidence="2" type="ORF">H920_19420</name>
</gene>
<evidence type="ECO:0000313" key="2">
    <source>
        <dbReference type="EMBL" id="KFO19226.1"/>
    </source>
</evidence>
<dbReference type="AlphaFoldDB" id="A0A091D8V0"/>
<proteinExistence type="predicted"/>
<feature type="region of interest" description="Disordered" evidence="1">
    <location>
        <begin position="1"/>
        <end position="50"/>
    </location>
</feature>
<name>A0A091D8V0_FUKDA</name>
<reference evidence="2 3" key="1">
    <citation type="submission" date="2013-11" db="EMBL/GenBank/DDBJ databases">
        <title>The Damaraland mole rat (Fukomys damarensis) genome and evolution of African mole rats.</title>
        <authorList>
            <person name="Gladyshev V.N."/>
            <person name="Fang X."/>
        </authorList>
    </citation>
    <scope>NUCLEOTIDE SEQUENCE [LARGE SCALE GENOMIC DNA]</scope>
    <source>
        <tissue evidence="2">Liver</tissue>
    </source>
</reference>
<evidence type="ECO:0000313" key="3">
    <source>
        <dbReference type="Proteomes" id="UP000028990"/>
    </source>
</evidence>
<sequence length="110" mass="12777">MLEREEMDRGLAQGQPQLELPDLGKESGKPEPDQDHNKSLLWGGSTGLSRNKEGMRAFTKLMVMELIVEGYWPLWQKEEDATYHCFHQIQVYSNLCPFHLEAPEEENFIQ</sequence>
<keyword evidence="3" id="KW-1185">Reference proteome</keyword>
<accession>A0A091D8V0</accession>